<sequence>MDSDIKKDANSEASTNKLTIEIEPIAKPELVTVKIEPLQFDEEFNESNNVYTCNICTKQFKYKSSWRRHTLIHTGKNLYTCNVCNKQMCDKIALIKHLRVHTGEKPYACDLCKQGEVHTHEKKYTCEMCNKQYTKSSTLARHKITHSAEKPYTCEICERQFTQKSNLMRHVQNHTNRRPYGCTMCEKKFTQISSLKHHELTHTRKNNFVCGVCNKDFPYASHLERHERSHTKEKPYQCDICQKHFTDAFNVRRHLRLHMEAEINFKIIHRLHSICVQIVLQWIPSHVGLAGNEQADSLANIAVSRGVEIGCKPYGTELMYLAKAKCNEQWQIVFNKVSEAKGIWYSTIQNKVYKVVIRLKTSFIFFWNVIRIRIPETGIWMVWKCKCDYESSTFRRSNADLQVHQTGLCIQRLGFGTRECNIPRIGKRSVGRPTRRTDDLVKAVGSRWMQAKATMSNNGRPTFDIR</sequence>
<evidence type="ECO:0000313" key="1">
    <source>
        <dbReference type="EMBL" id="KAI8423494.1"/>
    </source>
</evidence>
<protein>
    <submittedName>
        <fullName evidence="1">Uncharacterized protein</fullName>
    </submittedName>
</protein>
<dbReference type="Proteomes" id="UP001064048">
    <property type="component" value="Chromosome 22"/>
</dbReference>
<gene>
    <name evidence="1" type="ORF">MSG28_012608</name>
</gene>
<evidence type="ECO:0000313" key="2">
    <source>
        <dbReference type="Proteomes" id="UP001064048"/>
    </source>
</evidence>
<dbReference type="EMBL" id="CM046122">
    <property type="protein sequence ID" value="KAI8423494.1"/>
    <property type="molecule type" value="Genomic_DNA"/>
</dbReference>
<proteinExistence type="predicted"/>
<accession>A0ACC0JHB5</accession>
<keyword evidence="2" id="KW-1185">Reference proteome</keyword>
<organism evidence="1 2">
    <name type="scientific">Choristoneura fumiferana</name>
    <name type="common">Spruce budworm moth</name>
    <name type="synonym">Archips fumiferana</name>
    <dbReference type="NCBI Taxonomy" id="7141"/>
    <lineage>
        <taxon>Eukaryota</taxon>
        <taxon>Metazoa</taxon>
        <taxon>Ecdysozoa</taxon>
        <taxon>Arthropoda</taxon>
        <taxon>Hexapoda</taxon>
        <taxon>Insecta</taxon>
        <taxon>Pterygota</taxon>
        <taxon>Neoptera</taxon>
        <taxon>Endopterygota</taxon>
        <taxon>Lepidoptera</taxon>
        <taxon>Glossata</taxon>
        <taxon>Ditrysia</taxon>
        <taxon>Tortricoidea</taxon>
        <taxon>Tortricidae</taxon>
        <taxon>Tortricinae</taxon>
        <taxon>Choristoneura</taxon>
    </lineage>
</organism>
<name>A0ACC0JHB5_CHOFU</name>
<reference evidence="1 2" key="1">
    <citation type="journal article" date="2022" name="Genome Biol. Evol.">
        <title>The Spruce Budworm Genome: Reconstructing the Evolutionary History of Antifreeze Proteins.</title>
        <authorList>
            <person name="Beliveau C."/>
            <person name="Gagne P."/>
            <person name="Picq S."/>
            <person name="Vernygora O."/>
            <person name="Keeling C.I."/>
            <person name="Pinkney K."/>
            <person name="Doucet D."/>
            <person name="Wen F."/>
            <person name="Johnston J.S."/>
            <person name="Maaroufi H."/>
            <person name="Boyle B."/>
            <person name="Laroche J."/>
            <person name="Dewar K."/>
            <person name="Juretic N."/>
            <person name="Blackburn G."/>
            <person name="Nisole A."/>
            <person name="Brunet B."/>
            <person name="Brandao M."/>
            <person name="Lumley L."/>
            <person name="Duan J."/>
            <person name="Quan G."/>
            <person name="Lucarotti C.J."/>
            <person name="Roe A.D."/>
            <person name="Sperling F.A.H."/>
            <person name="Levesque R.C."/>
            <person name="Cusson M."/>
        </authorList>
    </citation>
    <scope>NUCLEOTIDE SEQUENCE [LARGE SCALE GENOMIC DNA]</scope>
    <source>
        <strain evidence="1">Glfc:IPQL:Cfum</strain>
    </source>
</reference>
<comment type="caution">
    <text evidence="1">The sequence shown here is derived from an EMBL/GenBank/DDBJ whole genome shotgun (WGS) entry which is preliminary data.</text>
</comment>